<dbReference type="Proteomes" id="UP000525389">
    <property type="component" value="Unassembled WGS sequence"/>
</dbReference>
<gene>
    <name evidence="1" type="ORF">HNQ09_002008</name>
</gene>
<dbReference type="EMBL" id="JACHFN010000006">
    <property type="protein sequence ID" value="MBB5234570.1"/>
    <property type="molecule type" value="Genomic_DNA"/>
</dbReference>
<organism evidence="1 2">
    <name type="scientific">Deinococcus budaensis</name>
    <dbReference type="NCBI Taxonomy" id="1665626"/>
    <lineage>
        <taxon>Bacteria</taxon>
        <taxon>Thermotogati</taxon>
        <taxon>Deinococcota</taxon>
        <taxon>Deinococci</taxon>
        <taxon>Deinococcales</taxon>
        <taxon>Deinococcaceae</taxon>
        <taxon>Deinococcus</taxon>
    </lineage>
</organism>
<reference evidence="1 2" key="1">
    <citation type="submission" date="2020-08" db="EMBL/GenBank/DDBJ databases">
        <title>Genomic Encyclopedia of Type Strains, Phase IV (KMG-IV): sequencing the most valuable type-strain genomes for metagenomic binning, comparative biology and taxonomic classification.</title>
        <authorList>
            <person name="Goeker M."/>
        </authorList>
    </citation>
    <scope>NUCLEOTIDE SEQUENCE [LARGE SCALE GENOMIC DNA]</scope>
    <source>
        <strain evidence="1 2">DSM 101791</strain>
    </source>
</reference>
<evidence type="ECO:0000313" key="1">
    <source>
        <dbReference type="EMBL" id="MBB5234570.1"/>
    </source>
</evidence>
<dbReference type="AlphaFoldDB" id="A0A7W8GFE0"/>
<protein>
    <submittedName>
        <fullName evidence="1">Uncharacterized protein</fullName>
    </submittedName>
</protein>
<sequence length="31" mass="3197">MLEKLGSGQVGVAWDEEVGELLVCARPAAPA</sequence>
<proteinExistence type="predicted"/>
<keyword evidence="2" id="KW-1185">Reference proteome</keyword>
<evidence type="ECO:0000313" key="2">
    <source>
        <dbReference type="Proteomes" id="UP000525389"/>
    </source>
</evidence>
<accession>A0A7W8GFE0</accession>
<name>A0A7W8GFE0_9DEIO</name>
<comment type="caution">
    <text evidence="1">The sequence shown here is derived from an EMBL/GenBank/DDBJ whole genome shotgun (WGS) entry which is preliminary data.</text>
</comment>